<dbReference type="EMBL" id="OY731406">
    <property type="protein sequence ID" value="CAJ1975428.1"/>
    <property type="molecule type" value="Genomic_DNA"/>
</dbReference>
<proteinExistence type="predicted"/>
<dbReference type="Proteomes" id="UP001189624">
    <property type="component" value="Chromosome 9"/>
</dbReference>
<reference evidence="1" key="1">
    <citation type="submission" date="2023-10" db="EMBL/GenBank/DDBJ databases">
        <authorList>
            <person name="Domelevo Entfellner J.-B."/>
        </authorList>
    </citation>
    <scope>NUCLEOTIDE SEQUENCE</scope>
</reference>
<keyword evidence="2" id="KW-1185">Reference proteome</keyword>
<sequence length="90" mass="10378">MSGGGGLEEKRRWREQNAAFDIHTLITNGMEKKIEGREETVRSGGVLGGEEREKRPSFSRYNLSLLLLLSFWGWNPKVVDVVMVFFEFEK</sequence>
<organism evidence="1 2">
    <name type="scientific">Sphenostylis stenocarpa</name>
    <dbReference type="NCBI Taxonomy" id="92480"/>
    <lineage>
        <taxon>Eukaryota</taxon>
        <taxon>Viridiplantae</taxon>
        <taxon>Streptophyta</taxon>
        <taxon>Embryophyta</taxon>
        <taxon>Tracheophyta</taxon>
        <taxon>Spermatophyta</taxon>
        <taxon>Magnoliopsida</taxon>
        <taxon>eudicotyledons</taxon>
        <taxon>Gunneridae</taxon>
        <taxon>Pentapetalae</taxon>
        <taxon>rosids</taxon>
        <taxon>fabids</taxon>
        <taxon>Fabales</taxon>
        <taxon>Fabaceae</taxon>
        <taxon>Papilionoideae</taxon>
        <taxon>50 kb inversion clade</taxon>
        <taxon>NPAAA clade</taxon>
        <taxon>indigoferoid/millettioid clade</taxon>
        <taxon>Phaseoleae</taxon>
        <taxon>Sphenostylis</taxon>
    </lineage>
</organism>
<accession>A0AA86VU47</accession>
<name>A0AA86VU47_9FABA</name>
<gene>
    <name evidence="1" type="ORF">AYBTSS11_LOCUS27543</name>
</gene>
<evidence type="ECO:0000313" key="2">
    <source>
        <dbReference type="Proteomes" id="UP001189624"/>
    </source>
</evidence>
<dbReference type="AlphaFoldDB" id="A0AA86VU47"/>
<dbReference type="Gramene" id="rna-AYBTSS11_LOCUS27543">
    <property type="protein sequence ID" value="CAJ1975428.1"/>
    <property type="gene ID" value="gene-AYBTSS11_LOCUS27543"/>
</dbReference>
<protein>
    <submittedName>
        <fullName evidence="1">Uncharacterized protein</fullName>
    </submittedName>
</protein>
<evidence type="ECO:0000313" key="1">
    <source>
        <dbReference type="EMBL" id="CAJ1975428.1"/>
    </source>
</evidence>